<feature type="active site" evidence="11">
    <location>
        <position position="173"/>
    </location>
</feature>
<dbReference type="InterPro" id="IPR018028">
    <property type="entry name" value="Catalase"/>
</dbReference>
<dbReference type="Gene3D" id="2.40.180.10">
    <property type="entry name" value="Catalase core domain"/>
    <property type="match status" value="1"/>
</dbReference>
<evidence type="ECO:0000256" key="11">
    <source>
        <dbReference type="PIRSR" id="PIRSR038927-1"/>
    </source>
</evidence>
<feature type="binding site" description="axial binding residue" evidence="12">
    <location>
        <position position="387"/>
    </location>
    <ligand>
        <name>heme</name>
        <dbReference type="ChEBI" id="CHEBI:30413"/>
    </ligand>
    <ligandPart>
        <name>Fe</name>
        <dbReference type="ChEBI" id="CHEBI:18248"/>
    </ligandPart>
</feature>
<dbReference type="Gene3D" id="1.20.1370.20">
    <property type="match status" value="1"/>
</dbReference>
<dbReference type="InterPro" id="IPR024712">
    <property type="entry name" value="Catalase_clade2"/>
</dbReference>
<evidence type="ECO:0000256" key="6">
    <source>
        <dbReference type="ARBA" id="ARBA00022723"/>
    </source>
</evidence>
<dbReference type="PRINTS" id="PR00067">
    <property type="entry name" value="CATALASE"/>
</dbReference>
<evidence type="ECO:0000256" key="5">
    <source>
        <dbReference type="ARBA" id="ARBA00022617"/>
    </source>
</evidence>
<dbReference type="SUPFAM" id="SSF56634">
    <property type="entry name" value="Heme-dependent catalase-like"/>
    <property type="match status" value="1"/>
</dbReference>
<dbReference type="GO" id="GO:0005829">
    <property type="term" value="C:cytosol"/>
    <property type="evidence" value="ECO:0007669"/>
    <property type="project" value="TreeGrafter"/>
</dbReference>
<dbReference type="InterPro" id="IPR020835">
    <property type="entry name" value="Catalase_sf"/>
</dbReference>
<dbReference type="OMA" id="WQMSDRA"/>
<dbReference type="InterPro" id="IPR029062">
    <property type="entry name" value="Class_I_gatase-like"/>
</dbReference>
<dbReference type="InterPro" id="IPR011614">
    <property type="entry name" value="Catalase_core"/>
</dbReference>
<dbReference type="GO" id="GO:0006979">
    <property type="term" value="P:response to oxidative stress"/>
    <property type="evidence" value="ECO:0007669"/>
    <property type="project" value="InterPro"/>
</dbReference>
<dbReference type="InterPro" id="IPR043156">
    <property type="entry name" value="Catalase_clade2_helical"/>
</dbReference>
<dbReference type="Pfam" id="PF06628">
    <property type="entry name" value="Catalase-rel"/>
    <property type="match status" value="1"/>
</dbReference>
<keyword evidence="8 10" id="KW-0408">Iron</keyword>
<evidence type="ECO:0000256" key="2">
    <source>
        <dbReference type="ARBA" id="ARBA00005329"/>
    </source>
</evidence>
<dbReference type="SUPFAM" id="SSF52317">
    <property type="entry name" value="Class I glutamine amidotransferase-like"/>
    <property type="match status" value="1"/>
</dbReference>
<comment type="similarity">
    <text evidence="2 10">Belongs to the catalase family.</text>
</comment>
<dbReference type="GO" id="GO:0042744">
    <property type="term" value="P:hydrogen peroxide catabolic process"/>
    <property type="evidence" value="ECO:0007669"/>
    <property type="project" value="UniProtKB-UniRule"/>
</dbReference>
<dbReference type="GO" id="GO:0020037">
    <property type="term" value="F:heme binding"/>
    <property type="evidence" value="ECO:0007669"/>
    <property type="project" value="UniProtKB-UniRule"/>
</dbReference>
<comment type="cofactor">
    <cofactor evidence="1 10 12">
        <name>heme</name>
        <dbReference type="ChEBI" id="CHEBI:30413"/>
    </cofactor>
</comment>
<evidence type="ECO:0000256" key="4">
    <source>
        <dbReference type="ARBA" id="ARBA00022559"/>
    </source>
</evidence>
<reference evidence="14" key="1">
    <citation type="submission" date="2011-12" db="EMBL/GenBank/DDBJ databases">
        <title>Role of catalase as antioxidant enzyme and encystation mediating factor in Acanthamoeba castellanii.</title>
        <authorList>
            <person name="Jha B.K."/>
            <person name="Song S.-M."/>
            <person name="Kong H.-H."/>
            <person name="Chung D.-I."/>
            <person name="Hong Y."/>
        </authorList>
    </citation>
    <scope>NUCLEOTIDE SEQUENCE</scope>
</reference>
<dbReference type="CDD" id="cd03132">
    <property type="entry name" value="GATase1_catalase"/>
    <property type="match status" value="1"/>
</dbReference>
<dbReference type="Gene3D" id="3.40.50.880">
    <property type="match status" value="1"/>
</dbReference>
<dbReference type="GO" id="GO:0046872">
    <property type="term" value="F:metal ion binding"/>
    <property type="evidence" value="ECO:0007669"/>
    <property type="project" value="UniProtKB-KW"/>
</dbReference>
<dbReference type="AlphaFoldDB" id="H2EZP4"/>
<protein>
    <recommendedName>
        <fullName evidence="3 10">Catalase</fullName>
        <ecNumber evidence="3 10">1.11.1.6</ecNumber>
    </recommendedName>
</protein>
<evidence type="ECO:0000256" key="8">
    <source>
        <dbReference type="ARBA" id="ARBA00023004"/>
    </source>
</evidence>
<dbReference type="GO" id="GO:0004096">
    <property type="term" value="F:catalase activity"/>
    <property type="evidence" value="ECO:0007669"/>
    <property type="project" value="UniProtKB-UniRule"/>
</dbReference>
<evidence type="ECO:0000256" key="3">
    <source>
        <dbReference type="ARBA" id="ARBA00012314"/>
    </source>
</evidence>
<evidence type="ECO:0000256" key="12">
    <source>
        <dbReference type="PIRSR" id="PIRSR038927-2"/>
    </source>
</evidence>
<evidence type="ECO:0000313" key="14">
    <source>
        <dbReference type="EMBL" id="AEX91750.1"/>
    </source>
</evidence>
<evidence type="ECO:0000256" key="10">
    <source>
        <dbReference type="PIRNR" id="PIRNR038927"/>
    </source>
</evidence>
<name>H2EZP4_ACACA</name>
<dbReference type="InterPro" id="IPR010582">
    <property type="entry name" value="Catalase_immune_responsive"/>
</dbReference>
<dbReference type="PANTHER" id="PTHR42821:SF1">
    <property type="entry name" value="CATALASE-B"/>
    <property type="match status" value="1"/>
</dbReference>
<dbReference type="VEuPathDB" id="AmoebaDB:ACA1_014370"/>
<dbReference type="EMBL" id="JQ239426">
    <property type="protein sequence ID" value="AEX91750.1"/>
    <property type="molecule type" value="mRNA"/>
</dbReference>
<feature type="domain" description="Catalase core" evidence="13">
    <location>
        <begin position="53"/>
        <end position="441"/>
    </location>
</feature>
<dbReference type="PROSITE" id="PS51402">
    <property type="entry name" value="CATALASE_3"/>
    <property type="match status" value="1"/>
</dbReference>
<feature type="active site" evidence="11">
    <location>
        <position position="100"/>
    </location>
</feature>
<evidence type="ECO:0000259" key="13">
    <source>
        <dbReference type="SMART" id="SM01060"/>
    </source>
</evidence>
<keyword evidence="6 10" id="KW-0479">Metal-binding</keyword>
<keyword evidence="4 10" id="KW-0575">Peroxidase</keyword>
<proteinExistence type="evidence at transcript level"/>
<dbReference type="PANTHER" id="PTHR42821">
    <property type="entry name" value="CATALASE"/>
    <property type="match status" value="1"/>
</dbReference>
<dbReference type="InterPro" id="IPR041399">
    <property type="entry name" value="Catalase_large_C"/>
</dbReference>
<comment type="catalytic activity">
    <reaction evidence="10">
        <text>2 H2O2 = O2 + 2 H2O</text>
        <dbReference type="Rhea" id="RHEA:20309"/>
        <dbReference type="ChEBI" id="CHEBI:15377"/>
        <dbReference type="ChEBI" id="CHEBI:15379"/>
        <dbReference type="ChEBI" id="CHEBI:16240"/>
        <dbReference type="EC" id="1.11.1.6"/>
    </reaction>
</comment>
<dbReference type="Pfam" id="PF18011">
    <property type="entry name" value="Catalase_C"/>
    <property type="match status" value="1"/>
</dbReference>
<dbReference type="PROSITE" id="PS00438">
    <property type="entry name" value="CATALASE_2"/>
    <property type="match status" value="1"/>
</dbReference>
<dbReference type="EC" id="1.11.1.6" evidence="3 10"/>
<dbReference type="InterPro" id="IPR024708">
    <property type="entry name" value="Catalase_AS"/>
</dbReference>
<dbReference type="SMART" id="SM01060">
    <property type="entry name" value="Catalase"/>
    <property type="match status" value="1"/>
</dbReference>
<evidence type="ECO:0000256" key="7">
    <source>
        <dbReference type="ARBA" id="ARBA00023002"/>
    </source>
</evidence>
<dbReference type="Pfam" id="PF00199">
    <property type="entry name" value="Catalase"/>
    <property type="match status" value="1"/>
</dbReference>
<dbReference type="PIRSF" id="PIRSF038927">
    <property type="entry name" value="Catalase_clade2"/>
    <property type="match status" value="1"/>
</dbReference>
<evidence type="ECO:0000256" key="9">
    <source>
        <dbReference type="ARBA" id="ARBA00023324"/>
    </source>
</evidence>
<keyword evidence="9 10" id="KW-0376">Hydrogen peroxide</keyword>
<keyword evidence="7 10" id="KW-0560">Oxidoreductase</keyword>
<evidence type="ECO:0000256" key="1">
    <source>
        <dbReference type="ARBA" id="ARBA00001971"/>
    </source>
</evidence>
<comment type="function">
    <text evidence="10">Occurs in almost all aerobically respiring organisms and serves to protect cells from the toxic effects of hydrogen peroxide.</text>
</comment>
<organism evidence="14">
    <name type="scientific">Acanthamoeba castellanii</name>
    <name type="common">Amoeba</name>
    <dbReference type="NCBI Taxonomy" id="5755"/>
    <lineage>
        <taxon>Eukaryota</taxon>
        <taxon>Amoebozoa</taxon>
        <taxon>Discosea</taxon>
        <taxon>Longamoebia</taxon>
        <taxon>Centramoebida</taxon>
        <taxon>Acanthamoebidae</taxon>
        <taxon>Acanthamoeba</taxon>
    </lineage>
</organism>
<accession>H2EZP4</accession>
<sequence length="726" mass="80089">MDQLKQAVDTATAIKDAVGSVASTVASALGKDAKSTQLAGHTVEDPQKGNVITTNFGVAVDDTDNSLKAGERGPTLLEDFHFREKMTHFDHERIPERVVHARGTAAHGYFELDESLEEFTRAQFLCQTGKRTPVFVRFSTVLGSRGSADTVRDVRGFAVKFYTDEGNFDLVGNNIPVFFIQDAIKFPDVIHAGKPEPHHEMPQAQTAHDSFWDFVSLTPETAHMIMWTLSDRAIPRSYRTMQGFGVHSFVLVNKEGQRRFVKFHFIPRLGTHSLVWDEAQKLGGTDPDFHRRDLYEAIEAGAYPEWDLGLQIVDEADEHKFDFDLLDATKIIPEELVPVRRVGRLVLNRNTDNFFCETEQVAYCTSHLVPGIEASNDPLLQGRQFSYFDTQLTRLGGPNFEEIPINRPVCPVTNNQRDGFMRQKINKGRVNYYPNRFGCPALADPSRAYVHAPVEVHGRKLRARGPKFAEHYRQATLFYNSLSWWEKAHLVAAASFELGKVDDVGVRERMIDMFNHIDFELATRVADAIGVQPPKAFAGEAHNQQSPALSQANTAKDSIATRKIAFLVAPGFNNAQLTTVAAGLTAAGAMAMYVGPRKGEVKGDAGSTTCQFSYLTARSVMFDGVVVVGGGQHVAALSRSGECKAWINESFKHGKPIAALEEGVDFVQSLGLPVVKLAGPGEALVADQGVVTSRQPVADLLDFGKALFNAIAAHRHNEREVDSVPA</sequence>
<keyword evidence="5 10" id="KW-0349">Heme</keyword>
<dbReference type="FunFam" id="2.40.180.10:FF:000003">
    <property type="entry name" value="Catalase"/>
    <property type="match status" value="1"/>
</dbReference>